<evidence type="ECO:0000256" key="8">
    <source>
        <dbReference type="SAM" id="MobiDB-lite"/>
    </source>
</evidence>
<dbReference type="GO" id="GO:0005576">
    <property type="term" value="C:extracellular region"/>
    <property type="evidence" value="ECO:0007669"/>
    <property type="project" value="TreeGrafter"/>
</dbReference>
<keyword evidence="4 7" id="KW-0133">Cell shape</keyword>
<dbReference type="SUPFAM" id="SSF141523">
    <property type="entry name" value="L,D-transpeptidase catalytic domain-like"/>
    <property type="match status" value="1"/>
</dbReference>
<feature type="compositionally biased region" description="Low complexity" evidence="8">
    <location>
        <begin position="36"/>
        <end position="65"/>
    </location>
</feature>
<dbReference type="GO" id="GO:0071972">
    <property type="term" value="F:peptidoglycan L,D-transpeptidase activity"/>
    <property type="evidence" value="ECO:0007669"/>
    <property type="project" value="TreeGrafter"/>
</dbReference>
<evidence type="ECO:0000256" key="2">
    <source>
        <dbReference type="ARBA" id="ARBA00005992"/>
    </source>
</evidence>
<dbReference type="InterPro" id="IPR005490">
    <property type="entry name" value="LD_TPept_cat_dom"/>
</dbReference>
<feature type="active site" description="Nucleophile" evidence="7">
    <location>
        <position position="160"/>
    </location>
</feature>
<evidence type="ECO:0000256" key="1">
    <source>
        <dbReference type="ARBA" id="ARBA00004752"/>
    </source>
</evidence>
<keyword evidence="6 7" id="KW-0961">Cell wall biogenesis/degradation</keyword>
<keyword evidence="3" id="KW-0808">Transferase</keyword>
<evidence type="ECO:0000256" key="4">
    <source>
        <dbReference type="ARBA" id="ARBA00022960"/>
    </source>
</evidence>
<dbReference type="Gene3D" id="2.40.440.10">
    <property type="entry name" value="L,D-transpeptidase catalytic domain-like"/>
    <property type="match status" value="1"/>
</dbReference>
<comment type="similarity">
    <text evidence="2">Belongs to the YkuD family.</text>
</comment>
<feature type="region of interest" description="Disordered" evidence="8">
    <location>
        <begin position="84"/>
        <end position="110"/>
    </location>
</feature>
<evidence type="ECO:0000313" key="10">
    <source>
        <dbReference type="EMBL" id="NVZ08143.1"/>
    </source>
</evidence>
<sequence length="185" mass="20165">MGEYDEGPPADVGLGFIALPVTTDVQSNAESDEIEAAPARPAEPVASEPLPAPTEPTTDTLTADADAAKRRSLTISLGDQAFEYKEDESVVRSGPISSGKPGNPTPTGRFKVLSKDEHKVSSRYTNQLGMQAWMPYSIQFYGHYFLHEGWLPGYPDSHGCVRVGEKDARFLFERLRIGDPVLVVN</sequence>
<evidence type="ECO:0000256" key="7">
    <source>
        <dbReference type="PROSITE-ProRule" id="PRU01373"/>
    </source>
</evidence>
<feature type="region of interest" description="Disordered" evidence="8">
    <location>
        <begin position="24"/>
        <end position="66"/>
    </location>
</feature>
<evidence type="ECO:0000259" key="9">
    <source>
        <dbReference type="PROSITE" id="PS52029"/>
    </source>
</evidence>
<proteinExistence type="inferred from homology"/>
<evidence type="ECO:0000256" key="6">
    <source>
        <dbReference type="ARBA" id="ARBA00023316"/>
    </source>
</evidence>
<protein>
    <submittedName>
        <fullName evidence="10">L,D-transpeptidase family protein</fullName>
    </submittedName>
</protein>
<keyword evidence="5 7" id="KW-0573">Peptidoglycan synthesis</keyword>
<dbReference type="InterPro" id="IPR050979">
    <property type="entry name" value="LD-transpeptidase"/>
</dbReference>
<dbReference type="Pfam" id="PF03734">
    <property type="entry name" value="YkuD"/>
    <property type="match status" value="1"/>
</dbReference>
<evidence type="ECO:0000256" key="5">
    <source>
        <dbReference type="ARBA" id="ARBA00022984"/>
    </source>
</evidence>
<dbReference type="AlphaFoldDB" id="A0A850RGB5"/>
<dbReference type="GO" id="GO:0016740">
    <property type="term" value="F:transferase activity"/>
    <property type="evidence" value="ECO:0007669"/>
    <property type="project" value="UniProtKB-KW"/>
</dbReference>
<dbReference type="InterPro" id="IPR038063">
    <property type="entry name" value="Transpep_catalytic_dom"/>
</dbReference>
<dbReference type="CDD" id="cd16913">
    <property type="entry name" value="YkuD_like"/>
    <property type="match status" value="1"/>
</dbReference>
<accession>A0A850RGB5</accession>
<dbReference type="Proteomes" id="UP000592294">
    <property type="component" value="Unassembled WGS sequence"/>
</dbReference>
<keyword evidence="11" id="KW-1185">Reference proteome</keyword>
<dbReference type="GO" id="GO:0008360">
    <property type="term" value="P:regulation of cell shape"/>
    <property type="evidence" value="ECO:0007669"/>
    <property type="project" value="UniProtKB-UniRule"/>
</dbReference>
<dbReference type="EMBL" id="JABZEO010000002">
    <property type="protein sequence ID" value="NVZ08143.1"/>
    <property type="molecule type" value="Genomic_DNA"/>
</dbReference>
<name>A0A850RGB5_9GAMM</name>
<feature type="active site" description="Proton donor/acceptor" evidence="7">
    <location>
        <position position="147"/>
    </location>
</feature>
<dbReference type="PANTHER" id="PTHR30582:SF2">
    <property type="entry name" value="L,D-TRANSPEPTIDASE YCIB-RELATED"/>
    <property type="match status" value="1"/>
</dbReference>
<evidence type="ECO:0000256" key="3">
    <source>
        <dbReference type="ARBA" id="ARBA00022679"/>
    </source>
</evidence>
<dbReference type="PANTHER" id="PTHR30582">
    <property type="entry name" value="L,D-TRANSPEPTIDASE"/>
    <property type="match status" value="1"/>
</dbReference>
<gene>
    <name evidence="10" type="ORF">HW932_02575</name>
</gene>
<dbReference type="PROSITE" id="PS52029">
    <property type="entry name" value="LD_TPASE"/>
    <property type="match status" value="1"/>
</dbReference>
<dbReference type="GO" id="GO:0018104">
    <property type="term" value="P:peptidoglycan-protein cross-linking"/>
    <property type="evidence" value="ECO:0007669"/>
    <property type="project" value="TreeGrafter"/>
</dbReference>
<organism evidence="10 11">
    <name type="scientific">Allochromatium humboldtianum</name>
    <dbReference type="NCBI Taxonomy" id="504901"/>
    <lineage>
        <taxon>Bacteria</taxon>
        <taxon>Pseudomonadati</taxon>
        <taxon>Pseudomonadota</taxon>
        <taxon>Gammaproteobacteria</taxon>
        <taxon>Chromatiales</taxon>
        <taxon>Chromatiaceae</taxon>
        <taxon>Allochromatium</taxon>
    </lineage>
</organism>
<evidence type="ECO:0000313" key="11">
    <source>
        <dbReference type="Proteomes" id="UP000592294"/>
    </source>
</evidence>
<comment type="pathway">
    <text evidence="1 7">Cell wall biogenesis; peptidoglycan biosynthesis.</text>
</comment>
<dbReference type="UniPathway" id="UPA00219"/>
<reference evidence="10 11" key="1">
    <citation type="submission" date="2020-06" db="EMBL/GenBank/DDBJ databases">
        <title>Whole-genome sequence of Allochromatium humboldtianum DSM 21881, type strain.</title>
        <authorList>
            <person name="Kyndt J.A."/>
            <person name="Meyer T.E."/>
        </authorList>
    </citation>
    <scope>NUCLEOTIDE SEQUENCE [LARGE SCALE GENOMIC DNA]</scope>
    <source>
        <strain evidence="10 11">DSM 21881</strain>
    </source>
</reference>
<feature type="domain" description="L,D-TPase catalytic" evidence="9">
    <location>
        <begin position="71"/>
        <end position="184"/>
    </location>
</feature>
<dbReference type="GO" id="GO:0071555">
    <property type="term" value="P:cell wall organization"/>
    <property type="evidence" value="ECO:0007669"/>
    <property type="project" value="UniProtKB-UniRule"/>
</dbReference>
<comment type="caution">
    <text evidence="10">The sequence shown here is derived from an EMBL/GenBank/DDBJ whole genome shotgun (WGS) entry which is preliminary data.</text>
</comment>